<name>A0ABN8SCZ4_9CNID</name>
<feature type="region of interest" description="Disordered" evidence="1">
    <location>
        <begin position="67"/>
        <end position="94"/>
    </location>
</feature>
<sequence length="150" mass="17047">MFRTKFCYCTNAKSHYPRVKSDLRYSELPKMSPPSSAQLTKSQVQQMRDWRIKHGQSVAQKTVRNMSTKDNPGTLPMNLHLTEQPTSQPFDFGKVGEVQGETTETLVIARRERGRRKGSSDLFNSPGDFVYLASDASPCKCRNCVYCSKM</sequence>
<accession>A0ABN8SCZ4</accession>
<keyword evidence="3" id="KW-1185">Reference proteome</keyword>
<reference evidence="2 3" key="1">
    <citation type="submission" date="2022-05" db="EMBL/GenBank/DDBJ databases">
        <authorList>
            <consortium name="Genoscope - CEA"/>
            <person name="William W."/>
        </authorList>
    </citation>
    <scope>NUCLEOTIDE SEQUENCE [LARGE SCALE GENOMIC DNA]</scope>
</reference>
<dbReference type="EMBL" id="CALNXK010000657">
    <property type="protein sequence ID" value="CAH3188834.1"/>
    <property type="molecule type" value="Genomic_DNA"/>
</dbReference>
<comment type="caution">
    <text evidence="2">The sequence shown here is derived from an EMBL/GenBank/DDBJ whole genome shotgun (WGS) entry which is preliminary data.</text>
</comment>
<evidence type="ECO:0000313" key="3">
    <source>
        <dbReference type="Proteomes" id="UP001159405"/>
    </source>
</evidence>
<evidence type="ECO:0000256" key="1">
    <source>
        <dbReference type="SAM" id="MobiDB-lite"/>
    </source>
</evidence>
<dbReference type="Proteomes" id="UP001159405">
    <property type="component" value="Unassembled WGS sequence"/>
</dbReference>
<protein>
    <submittedName>
        <fullName evidence="2">Uncharacterized protein</fullName>
    </submittedName>
</protein>
<organism evidence="2 3">
    <name type="scientific">Porites lobata</name>
    <dbReference type="NCBI Taxonomy" id="104759"/>
    <lineage>
        <taxon>Eukaryota</taxon>
        <taxon>Metazoa</taxon>
        <taxon>Cnidaria</taxon>
        <taxon>Anthozoa</taxon>
        <taxon>Hexacorallia</taxon>
        <taxon>Scleractinia</taxon>
        <taxon>Fungiina</taxon>
        <taxon>Poritidae</taxon>
        <taxon>Porites</taxon>
    </lineage>
</organism>
<gene>
    <name evidence="2" type="ORF">PLOB_00041642</name>
</gene>
<proteinExistence type="predicted"/>
<evidence type="ECO:0000313" key="2">
    <source>
        <dbReference type="EMBL" id="CAH3188834.1"/>
    </source>
</evidence>